<feature type="domain" description="AIG1-type G" evidence="5">
    <location>
        <begin position="404"/>
        <end position="618"/>
    </location>
</feature>
<organism evidence="6 7">
    <name type="scientific">Lymnaea stagnalis</name>
    <name type="common">Great pond snail</name>
    <name type="synonym">Helix stagnalis</name>
    <dbReference type="NCBI Taxonomy" id="6523"/>
    <lineage>
        <taxon>Eukaryota</taxon>
        <taxon>Metazoa</taxon>
        <taxon>Spiralia</taxon>
        <taxon>Lophotrochozoa</taxon>
        <taxon>Mollusca</taxon>
        <taxon>Gastropoda</taxon>
        <taxon>Heterobranchia</taxon>
        <taxon>Euthyneura</taxon>
        <taxon>Panpulmonata</taxon>
        <taxon>Hygrophila</taxon>
        <taxon>Lymnaeoidea</taxon>
        <taxon>Lymnaeidae</taxon>
        <taxon>Lymnaea</taxon>
    </lineage>
</organism>
<dbReference type="Pfam" id="PF04548">
    <property type="entry name" value="AIG1"/>
    <property type="match status" value="1"/>
</dbReference>
<feature type="compositionally biased region" description="Basic and acidic residues" evidence="4">
    <location>
        <begin position="31"/>
        <end position="40"/>
    </location>
</feature>
<keyword evidence="7" id="KW-1185">Reference proteome</keyword>
<evidence type="ECO:0000256" key="1">
    <source>
        <dbReference type="ARBA" id="ARBA00008535"/>
    </source>
</evidence>
<evidence type="ECO:0000256" key="4">
    <source>
        <dbReference type="SAM" id="MobiDB-lite"/>
    </source>
</evidence>
<evidence type="ECO:0000259" key="5">
    <source>
        <dbReference type="PROSITE" id="PS51720"/>
    </source>
</evidence>
<evidence type="ECO:0000256" key="2">
    <source>
        <dbReference type="ARBA" id="ARBA00022741"/>
    </source>
</evidence>
<keyword evidence="3" id="KW-0342">GTP-binding</keyword>
<reference evidence="6 7" key="1">
    <citation type="submission" date="2024-04" db="EMBL/GenBank/DDBJ databases">
        <authorList>
            <consortium name="Genoscope - CEA"/>
            <person name="William W."/>
        </authorList>
    </citation>
    <scope>NUCLEOTIDE SEQUENCE [LARGE SCALE GENOMIC DNA]</scope>
</reference>
<comment type="caution">
    <text evidence="6">The sequence shown here is derived from an EMBL/GenBank/DDBJ whole genome shotgun (WGS) entry which is preliminary data.</text>
</comment>
<dbReference type="PANTHER" id="PTHR10903:SF184">
    <property type="entry name" value="GTP-BINDING PROTEIN A"/>
    <property type="match status" value="1"/>
</dbReference>
<dbReference type="InterPro" id="IPR027417">
    <property type="entry name" value="P-loop_NTPase"/>
</dbReference>
<feature type="region of interest" description="Disordered" evidence="4">
    <location>
        <begin position="193"/>
        <end position="216"/>
    </location>
</feature>
<feature type="region of interest" description="Disordered" evidence="4">
    <location>
        <begin position="1"/>
        <end position="66"/>
    </location>
</feature>
<dbReference type="SUPFAM" id="SSF52540">
    <property type="entry name" value="P-loop containing nucleoside triphosphate hydrolases"/>
    <property type="match status" value="1"/>
</dbReference>
<evidence type="ECO:0000313" key="7">
    <source>
        <dbReference type="Proteomes" id="UP001497497"/>
    </source>
</evidence>
<dbReference type="GO" id="GO:0005525">
    <property type="term" value="F:GTP binding"/>
    <property type="evidence" value="ECO:0007669"/>
    <property type="project" value="UniProtKB-KW"/>
</dbReference>
<dbReference type="InterPro" id="IPR045058">
    <property type="entry name" value="GIMA/IAN/Toc"/>
</dbReference>
<dbReference type="EMBL" id="CAXITT010000483">
    <property type="protein sequence ID" value="CAL1542397.1"/>
    <property type="molecule type" value="Genomic_DNA"/>
</dbReference>
<dbReference type="PANTHER" id="PTHR10903">
    <property type="entry name" value="GTPASE, IMAP FAMILY MEMBER-RELATED"/>
    <property type="match status" value="1"/>
</dbReference>
<accession>A0AAV2ICT1</accession>
<dbReference type="Proteomes" id="UP001497497">
    <property type="component" value="Unassembled WGS sequence"/>
</dbReference>
<protein>
    <recommendedName>
        <fullName evidence="5">AIG1-type G domain-containing protein</fullName>
    </recommendedName>
</protein>
<comment type="similarity">
    <text evidence="1">Belongs to the TRAFAC class TrmE-Era-EngA-EngB-Septin-like GTPase superfamily. AIG1/Toc34/Toc159-like paraseptin GTPase family. IAN subfamily.</text>
</comment>
<dbReference type="InterPro" id="IPR006703">
    <property type="entry name" value="G_AIG1"/>
</dbReference>
<keyword evidence="2" id="KW-0547">Nucleotide-binding</keyword>
<proteinExistence type="inferred from homology"/>
<dbReference type="AlphaFoldDB" id="A0AAV2ICT1"/>
<gene>
    <name evidence="6" type="ORF">GSLYS_00015991001</name>
</gene>
<dbReference type="PROSITE" id="PS51720">
    <property type="entry name" value="G_AIG1"/>
    <property type="match status" value="1"/>
</dbReference>
<sequence length="865" mass="97938">MDHLDASSIVKDGQLGSASRNTGRQYALTKEYSDKRDKSKTAPIETRSTCSKERVGDTSELNATQGQHITKCSVDKDWSGEKVHSKFGRQTSHDYNGDAIQERSHVSQTSRGSDEYDFQNSPSFFQVSADSIECDIQKRSQIFQTSPVSNRDDIQKSSRVSQIPGVSNEYDIQKVSQFSQKFTVPTKDDFQKGQYFSKMSRDSNEDDIQRRPPPPQTIAVSTKDDIEKIPRIPQTCNFIVGGTTEHTLHGNRVAETSTPEKCETGNDELSCAANIQHQNANHMATSYTDSVKCYPDLYESPKIHIEFEQVLSDLRQFDAYSKSVLESARFRLDDIVERLQNSGQENQLLADVSNMSTEVYTRLEALQKYLSPKSKGQFSAKTEDTSEPKATFVEEKMETPLIVSNDVDLLLIGSSGNGKSATGNAILRENVFQTAAGTSSNASISAKSSSKYNDQTINVVDTSGVDTNGKSKLEVLELFLKSIKEALELCEYSFTALLIVIKFGARFTQHEKETIKIIRGVLGNDVIQKYGVCVVTHGDNFEYEMAEVEEKANILTFEEWCRAQEGEIGDIFKECSFRCVLFNNRSKDATKRNDQLEKLLSLMSNKEKYTRDQFLKADEGLSKLTQELFLPEVIQNTNKMVNDMRSKMVTMKFSFDSKNDNEKANEMLRDVNDYKEYILAAGWEDSVQSKILGVIEPLELEINSKLRLCSASVSDGRQAHTRKPFLKSVSLDEAHFSMKHDLVMKTTAFDRKKVKFYSPSETNALKKTIKIKLDNLKHLSRSLTGSTASEENPFNLKIKRLKEEYSEFLNSPDGSGMLEEITQFQFFKQQPCRSTHQKETLKWDEVQGTLNTLKYIWSFIWNSSR</sequence>
<dbReference type="Gene3D" id="3.40.50.300">
    <property type="entry name" value="P-loop containing nucleotide triphosphate hydrolases"/>
    <property type="match status" value="1"/>
</dbReference>
<evidence type="ECO:0000313" key="6">
    <source>
        <dbReference type="EMBL" id="CAL1542397.1"/>
    </source>
</evidence>
<feature type="compositionally biased region" description="Basic and acidic residues" evidence="4">
    <location>
        <begin position="199"/>
        <end position="210"/>
    </location>
</feature>
<name>A0AAV2ICT1_LYMST</name>
<evidence type="ECO:0000256" key="3">
    <source>
        <dbReference type="ARBA" id="ARBA00023134"/>
    </source>
</evidence>